<feature type="domain" description="Sporulation stage II protein D amidase enhancer LytB N-terminal" evidence="2">
    <location>
        <begin position="310"/>
        <end position="397"/>
    </location>
</feature>
<dbReference type="PANTHER" id="PTHR30032:SF4">
    <property type="entry name" value="AMIDASE ENHANCER"/>
    <property type="match status" value="1"/>
</dbReference>
<dbReference type="AlphaFoldDB" id="A0A841STM8"/>
<accession>A0A841STM8</accession>
<dbReference type="Proteomes" id="UP000535838">
    <property type="component" value="Unassembled WGS sequence"/>
</dbReference>
<organism evidence="3 4">
    <name type="scientific">Cohnella thailandensis</name>
    <dbReference type="NCBI Taxonomy" id="557557"/>
    <lineage>
        <taxon>Bacteria</taxon>
        <taxon>Bacillati</taxon>
        <taxon>Bacillota</taxon>
        <taxon>Bacilli</taxon>
        <taxon>Bacillales</taxon>
        <taxon>Paenibacillaceae</taxon>
        <taxon>Cohnella</taxon>
    </lineage>
</organism>
<evidence type="ECO:0000313" key="4">
    <source>
        <dbReference type="Proteomes" id="UP000535838"/>
    </source>
</evidence>
<dbReference type="GO" id="GO:0030435">
    <property type="term" value="P:sporulation resulting in formation of a cellular spore"/>
    <property type="evidence" value="ECO:0007669"/>
    <property type="project" value="InterPro"/>
</dbReference>
<comment type="caution">
    <text evidence="3">The sequence shown here is derived from an EMBL/GenBank/DDBJ whole genome shotgun (WGS) entry which is preliminary data.</text>
</comment>
<dbReference type="NCBIfam" id="TIGR02669">
    <property type="entry name" value="SpoIID_LytB"/>
    <property type="match status" value="1"/>
</dbReference>
<dbReference type="GO" id="GO:0030288">
    <property type="term" value="C:outer membrane-bounded periplasmic space"/>
    <property type="evidence" value="ECO:0007669"/>
    <property type="project" value="TreeGrafter"/>
</dbReference>
<dbReference type="RefSeq" id="WP_185119152.1">
    <property type="nucleotide sequence ID" value="NZ_JACJVQ010000005.1"/>
</dbReference>
<dbReference type="InterPro" id="IPR013693">
    <property type="entry name" value="SpoIID/LytB_N"/>
</dbReference>
<feature type="signal peptide" evidence="1">
    <location>
        <begin position="1"/>
        <end position="31"/>
    </location>
</feature>
<name>A0A841STM8_9BACL</name>
<reference evidence="3 4" key="1">
    <citation type="submission" date="2020-08" db="EMBL/GenBank/DDBJ databases">
        <title>Cohnella phylogeny.</title>
        <authorList>
            <person name="Dunlap C."/>
        </authorList>
    </citation>
    <scope>NUCLEOTIDE SEQUENCE [LARGE SCALE GENOMIC DNA]</scope>
    <source>
        <strain evidence="3 4">DSM 25241</strain>
    </source>
</reference>
<keyword evidence="4" id="KW-1185">Reference proteome</keyword>
<proteinExistence type="predicted"/>
<gene>
    <name evidence="3" type="ORF">H7B67_07480</name>
</gene>
<sequence>MKHRHRHSIGRTAMLSTLLAAVALCSTGAVANAVTVPDNIRVALFADLGSRYKSTTPAATLVSESGMQLMMGGTAVAKIAGGQTIRFAVDGYKAKVLETADLTTAISVLKKIQSSSNAVYVTMLMKNGKAVYQVTEGNYASASAASSALAKWNTAAYTLGAQTLTPASVLGPLAVESGPYDSEAAASEAVTKLGNAGLDAFLAYKVSGGMAGYYVRIGQASDATALSAIQLKAAAEGVTSKTPDAASAYVVLRNDMTVNGAQNKPVNLYSVGTAAGTAITAAPSGDAGIQVVERSKQTYRGNIEISVLNNNLAVVNEVDLEQYLYSVVGSEIYSSWPAEAQKAQAVAARTYSLSLGVGFQIANVVDTTLSQVYSGIKGESAQSIAAVKATEGEILTYGGKAISAVFSSNAGGITADNATEIWENVTNYLASAVVSPDSGPQEGKLNWHRVVLENGTTGYIRSDLLRDSGAENEAGIKLFEVTGDGVAVRSSPQILTNVEPVAKLNKGDKVVTLEIVPEYTVYSWIEAPMTPDELLTAINKRAKTAIEGPLRTLEVSQTGPSGRAIEIKANGKVVDVGYPDNLRGALGGIKSTLFKIEETGRISLIQSNGQTTEKTSSSGLQVQGANGVSSVSGNLTVMGADGKLRSVTPEPSFIISGQGYGHGLGMSQWGAKALADQGYDYQSILKYYYKDVTIEKDGN</sequence>
<dbReference type="Pfam" id="PF08486">
    <property type="entry name" value="SpoIID"/>
    <property type="match status" value="1"/>
</dbReference>
<dbReference type="InterPro" id="IPR051922">
    <property type="entry name" value="Bact_Sporulation_Assoc"/>
</dbReference>
<feature type="chain" id="PRO_5039414243" evidence="1">
    <location>
        <begin position="32"/>
        <end position="699"/>
    </location>
</feature>
<dbReference type="InterPro" id="IPR013486">
    <property type="entry name" value="SpoIID/LytB"/>
</dbReference>
<dbReference type="EMBL" id="JACJVQ010000005">
    <property type="protein sequence ID" value="MBB6633946.1"/>
    <property type="molecule type" value="Genomic_DNA"/>
</dbReference>
<protein>
    <submittedName>
        <fullName evidence="3">SpoIID/LytB domain-containing protein</fullName>
    </submittedName>
</protein>
<keyword evidence="1" id="KW-0732">Signal</keyword>
<evidence type="ECO:0000313" key="3">
    <source>
        <dbReference type="EMBL" id="MBB6633946.1"/>
    </source>
</evidence>
<evidence type="ECO:0000259" key="2">
    <source>
        <dbReference type="Pfam" id="PF08486"/>
    </source>
</evidence>
<dbReference type="PANTHER" id="PTHR30032">
    <property type="entry name" value="N-ACETYLMURAMOYL-L-ALANINE AMIDASE-RELATED"/>
    <property type="match status" value="1"/>
</dbReference>
<evidence type="ECO:0000256" key="1">
    <source>
        <dbReference type="SAM" id="SignalP"/>
    </source>
</evidence>